<dbReference type="InterPro" id="IPR050447">
    <property type="entry name" value="Erg6_SMT_methyltransf"/>
</dbReference>
<organism evidence="2 3">
    <name type="scientific">Pyricularia grisea</name>
    <name type="common">Crabgrass-specific blast fungus</name>
    <name type="synonym">Magnaporthe grisea</name>
    <dbReference type="NCBI Taxonomy" id="148305"/>
    <lineage>
        <taxon>Eukaryota</taxon>
        <taxon>Fungi</taxon>
        <taxon>Dikarya</taxon>
        <taxon>Ascomycota</taxon>
        <taxon>Pezizomycotina</taxon>
        <taxon>Sordariomycetes</taxon>
        <taxon>Sordariomycetidae</taxon>
        <taxon>Magnaporthales</taxon>
        <taxon>Pyriculariaceae</taxon>
        <taxon>Pyricularia</taxon>
    </lineage>
</organism>
<dbReference type="Gene3D" id="3.40.50.150">
    <property type="entry name" value="Vaccinia Virus protein VP39"/>
    <property type="match status" value="1"/>
</dbReference>
<protein>
    <recommendedName>
        <fullName evidence="1">Methyltransferase domain-containing protein</fullName>
    </recommendedName>
</protein>
<name>A0A6P8AS50_PYRGI</name>
<dbReference type="CDD" id="cd02440">
    <property type="entry name" value="AdoMet_MTases"/>
    <property type="match status" value="1"/>
</dbReference>
<dbReference type="GeneID" id="41964089"/>
<proteinExistence type="predicted"/>
<feature type="domain" description="Methyltransferase" evidence="1">
    <location>
        <begin position="64"/>
        <end position="163"/>
    </location>
</feature>
<dbReference type="KEGG" id="pgri:PgNI_09194"/>
<dbReference type="InterPro" id="IPR041698">
    <property type="entry name" value="Methyltransf_25"/>
</dbReference>
<keyword evidence="2" id="KW-1185">Reference proteome</keyword>
<evidence type="ECO:0000313" key="2">
    <source>
        <dbReference type="Proteomes" id="UP000515153"/>
    </source>
</evidence>
<dbReference type="PANTHER" id="PTHR44068">
    <property type="entry name" value="ZGC:194242"/>
    <property type="match status" value="1"/>
</dbReference>
<sequence length="235" mass="26141">MADPVQPSKDSTIPPDLKARIKQSYDVISGTYTDWTRDHAGVKLEFVNKLLDLIPGGPEAKLCILELGAGAATPVTEHVLATLPSAHVTANDMSSSQVAAGKANLQKQGFGPERVAWHEGDMMALQFPDATFDAALAFYSIIHLPWDEQQVIMARIFNWLKPGSYFLANFPEKELGDAVTEKWLDHEKGWMYWSGLGADETLRTLKGVGFEIVVEELRREDEQSVFLWVIARKPT</sequence>
<dbReference type="AlphaFoldDB" id="A0A6P8AS50"/>
<dbReference type="SUPFAM" id="SSF53335">
    <property type="entry name" value="S-adenosyl-L-methionine-dependent methyltransferases"/>
    <property type="match status" value="1"/>
</dbReference>
<accession>A0A6P8AS50</accession>
<dbReference type="RefSeq" id="XP_030977732.1">
    <property type="nucleotide sequence ID" value="XM_031129181.1"/>
</dbReference>
<evidence type="ECO:0000259" key="1">
    <source>
        <dbReference type="Pfam" id="PF13649"/>
    </source>
</evidence>
<dbReference type="Pfam" id="PF13649">
    <property type="entry name" value="Methyltransf_25"/>
    <property type="match status" value="1"/>
</dbReference>
<reference evidence="3" key="1">
    <citation type="journal article" date="2019" name="Mol. Biol. Evol.">
        <title>Blast fungal genomes show frequent chromosomal changes, gene gains and losses, and effector gene turnover.</title>
        <authorList>
            <person name="Gomez Luciano L.B."/>
            <person name="Jason Tsai I."/>
            <person name="Chuma I."/>
            <person name="Tosa Y."/>
            <person name="Chen Y.H."/>
            <person name="Li J.Y."/>
            <person name="Li M.Y."/>
            <person name="Jade Lu M.Y."/>
            <person name="Nakayashiki H."/>
            <person name="Li W.H."/>
        </authorList>
    </citation>
    <scope>NUCLEOTIDE SEQUENCE</scope>
    <source>
        <strain evidence="3">NI907</strain>
    </source>
</reference>
<evidence type="ECO:0000313" key="3">
    <source>
        <dbReference type="RefSeq" id="XP_030977732.1"/>
    </source>
</evidence>
<reference evidence="3" key="3">
    <citation type="submission" date="2025-08" db="UniProtKB">
        <authorList>
            <consortium name="RefSeq"/>
        </authorList>
    </citation>
    <scope>IDENTIFICATION</scope>
    <source>
        <strain evidence="3">NI907</strain>
    </source>
</reference>
<dbReference type="Proteomes" id="UP000515153">
    <property type="component" value="Unplaced"/>
</dbReference>
<gene>
    <name evidence="3" type="ORF">PgNI_09194</name>
</gene>
<reference evidence="3" key="2">
    <citation type="submission" date="2019-10" db="EMBL/GenBank/DDBJ databases">
        <authorList>
            <consortium name="NCBI Genome Project"/>
        </authorList>
    </citation>
    <scope>NUCLEOTIDE SEQUENCE</scope>
    <source>
        <strain evidence="3">NI907</strain>
    </source>
</reference>
<dbReference type="InterPro" id="IPR029063">
    <property type="entry name" value="SAM-dependent_MTases_sf"/>
</dbReference>
<dbReference type="PANTHER" id="PTHR44068:SF11">
    <property type="entry name" value="GERANYL DIPHOSPHATE 2-C-METHYLTRANSFERASE"/>
    <property type="match status" value="1"/>
</dbReference>